<dbReference type="OrthoDB" id="5082569at2"/>
<dbReference type="PATRIC" id="fig|273678.4.peg.1891"/>
<dbReference type="STRING" id="273678.RS84_01888"/>
<organism evidence="1 2">
    <name type="scientific">Microbacterium hydrocarbonoxydans</name>
    <dbReference type="NCBI Taxonomy" id="273678"/>
    <lineage>
        <taxon>Bacteria</taxon>
        <taxon>Bacillati</taxon>
        <taxon>Actinomycetota</taxon>
        <taxon>Actinomycetes</taxon>
        <taxon>Micrococcales</taxon>
        <taxon>Microbacteriaceae</taxon>
        <taxon>Microbacterium</taxon>
    </lineage>
</organism>
<dbReference type="EMBL" id="JYJB01000009">
    <property type="protein sequence ID" value="KJL47103.1"/>
    <property type="molecule type" value="Genomic_DNA"/>
</dbReference>
<protein>
    <submittedName>
        <fullName evidence="1">Uncharacterized protein</fullName>
    </submittedName>
</protein>
<accession>A0A0M2HRJ5</accession>
<evidence type="ECO:0000313" key="2">
    <source>
        <dbReference type="Proteomes" id="UP000033900"/>
    </source>
</evidence>
<comment type="caution">
    <text evidence="1">The sequence shown here is derived from an EMBL/GenBank/DDBJ whole genome shotgun (WGS) entry which is preliminary data.</text>
</comment>
<dbReference type="AlphaFoldDB" id="A0A0M2HRJ5"/>
<keyword evidence="2" id="KW-1185">Reference proteome</keyword>
<name>A0A0M2HRJ5_9MICO</name>
<evidence type="ECO:0000313" key="1">
    <source>
        <dbReference type="EMBL" id="KJL47103.1"/>
    </source>
</evidence>
<reference evidence="1 2" key="1">
    <citation type="submission" date="2015-02" db="EMBL/GenBank/DDBJ databases">
        <title>Draft genome sequences of ten Microbacterium spp. with emphasis on heavy metal contaminated environments.</title>
        <authorList>
            <person name="Corretto E."/>
        </authorList>
    </citation>
    <scope>NUCLEOTIDE SEQUENCE [LARGE SCALE GENOMIC DNA]</scope>
    <source>
        <strain evidence="1 2">SA35</strain>
    </source>
</reference>
<sequence>MVIKMQRFLEMDLETAETQVDLVVEAYDSVVSSRKTLGELADGQTASLWTADGKSVALATALTTRYTAALKWLDAIEANLKAAAENISLAIKETTQLNESQKDGYYAQLETILGTGSVEA</sequence>
<proteinExistence type="predicted"/>
<dbReference type="Proteomes" id="UP000033900">
    <property type="component" value="Unassembled WGS sequence"/>
</dbReference>
<dbReference type="RefSeq" id="WP_045257546.1">
    <property type="nucleotide sequence ID" value="NZ_JYJB01000009.1"/>
</dbReference>
<gene>
    <name evidence="1" type="ORF">RS84_01888</name>
</gene>